<gene>
    <name evidence="1" type="ORF">LH706_18440</name>
</gene>
<sequence length="197" mass="22723">MLVAVGVIVGFVILLVKDKPPEVWAAKTIWGVADKEGKWRDFDAEVREANKVLLCAQIDFSFRWNLIENLGASAMAAEGAGLLGQEPTYTREAWLRFMLPETLRNRLGWEMRVLCIGRRGRNAGGYGFLYRLWIGCDEHSGSKRYSPDVYGKIRERYYHTGSVIHCQDDTFPQCAWHRAGFYVFWQRACYRRALADY</sequence>
<organism evidence="1">
    <name type="scientific">Ralstonia solanacearum</name>
    <name type="common">Pseudomonas solanacearum</name>
    <dbReference type="NCBI Taxonomy" id="305"/>
    <lineage>
        <taxon>Bacteria</taxon>
        <taxon>Pseudomonadati</taxon>
        <taxon>Pseudomonadota</taxon>
        <taxon>Betaproteobacteria</taxon>
        <taxon>Burkholderiales</taxon>
        <taxon>Burkholderiaceae</taxon>
        <taxon>Ralstonia</taxon>
        <taxon>Ralstonia solanacearum species complex</taxon>
    </lineage>
</organism>
<reference evidence="1" key="1">
    <citation type="submission" date="2021-10" db="EMBL/GenBank/DDBJ databases">
        <title>Complete genome sequences of five Ralstonia solancearum strains isolated from sunflower.</title>
        <authorList>
            <person name="She X."/>
            <person name="He Z."/>
        </authorList>
    </citation>
    <scope>NUCLEOTIDE SEQUENCE</scope>
    <source>
        <strain evidence="1">RS638</strain>
    </source>
</reference>
<accession>A0ABY6NJT4</accession>
<keyword evidence="1" id="KW-0614">Plasmid</keyword>
<geneLocation type="plasmid" evidence="1">
    <name>p1</name>
</geneLocation>
<dbReference type="EMBL" id="CP085044">
    <property type="protein sequence ID" value="UZF17535.1"/>
    <property type="molecule type" value="Genomic_DNA"/>
</dbReference>
<protein>
    <submittedName>
        <fullName evidence="1">Uncharacterized protein</fullName>
    </submittedName>
</protein>
<name>A0ABY6NJT4_RALSL</name>
<proteinExistence type="predicted"/>
<evidence type="ECO:0000313" key="1">
    <source>
        <dbReference type="EMBL" id="UZF17535.1"/>
    </source>
</evidence>